<dbReference type="PIRSF" id="PIRSF028470">
    <property type="entry name" value="UCP028470"/>
    <property type="match status" value="1"/>
</dbReference>
<dbReference type="SUPFAM" id="SSF54427">
    <property type="entry name" value="NTF2-like"/>
    <property type="match status" value="1"/>
</dbReference>
<feature type="domain" description="Calcium/calmodulin-dependent protein kinase II association-domain" evidence="2">
    <location>
        <begin position="32"/>
        <end position="153"/>
    </location>
</feature>
<proteinExistence type="predicted"/>
<keyword evidence="1" id="KW-0732">Signal</keyword>
<dbReference type="RefSeq" id="WP_386823988.1">
    <property type="nucleotide sequence ID" value="NZ_JBHTIF010000001.1"/>
</dbReference>
<gene>
    <name evidence="3" type="ORF">ACFQ0E_00710</name>
</gene>
<dbReference type="Proteomes" id="UP001597110">
    <property type="component" value="Unassembled WGS sequence"/>
</dbReference>
<evidence type="ECO:0000259" key="2">
    <source>
        <dbReference type="Pfam" id="PF08332"/>
    </source>
</evidence>
<keyword evidence="4" id="KW-1185">Reference proteome</keyword>
<accession>A0ABW2Y6D6</accession>
<dbReference type="InterPro" id="IPR016887">
    <property type="entry name" value="UCP028470_steroid_isom-rel"/>
</dbReference>
<evidence type="ECO:0000313" key="4">
    <source>
        <dbReference type="Proteomes" id="UP001597110"/>
    </source>
</evidence>
<evidence type="ECO:0000256" key="1">
    <source>
        <dbReference type="SAM" id="SignalP"/>
    </source>
</evidence>
<feature type="chain" id="PRO_5046203951" evidence="1">
    <location>
        <begin position="20"/>
        <end position="163"/>
    </location>
</feature>
<dbReference type="EMBL" id="JBHTIF010000001">
    <property type="protein sequence ID" value="MFD0724109.1"/>
    <property type="molecule type" value="Genomic_DNA"/>
</dbReference>
<dbReference type="Pfam" id="PF08332">
    <property type="entry name" value="CaMKII_AD"/>
    <property type="match status" value="1"/>
</dbReference>
<feature type="signal peptide" evidence="1">
    <location>
        <begin position="1"/>
        <end position="19"/>
    </location>
</feature>
<protein>
    <submittedName>
        <fullName evidence="3">SgcJ/EcaC family oxidoreductase</fullName>
    </submittedName>
</protein>
<dbReference type="InterPro" id="IPR013543">
    <property type="entry name" value="Ca/CaM-dep_prot_kinase-assoc"/>
</dbReference>
<dbReference type="NCBIfam" id="TIGR02246">
    <property type="entry name" value="SgcJ/EcaC family oxidoreductase"/>
    <property type="match status" value="1"/>
</dbReference>
<reference evidence="4" key="1">
    <citation type="journal article" date="2019" name="Int. J. Syst. Evol. Microbiol.">
        <title>The Global Catalogue of Microorganisms (GCM) 10K type strain sequencing project: providing services to taxonomists for standard genome sequencing and annotation.</title>
        <authorList>
            <consortium name="The Broad Institute Genomics Platform"/>
            <consortium name="The Broad Institute Genome Sequencing Center for Infectious Disease"/>
            <person name="Wu L."/>
            <person name="Ma J."/>
        </authorList>
    </citation>
    <scope>NUCLEOTIDE SEQUENCE [LARGE SCALE GENOMIC DNA]</scope>
    <source>
        <strain evidence="4">CCUG 55585</strain>
    </source>
</reference>
<name>A0ABW2Y6D6_9GAMM</name>
<organism evidence="3 4">
    <name type="scientific">Lysobacter brunescens</name>
    <dbReference type="NCBI Taxonomy" id="262323"/>
    <lineage>
        <taxon>Bacteria</taxon>
        <taxon>Pseudomonadati</taxon>
        <taxon>Pseudomonadota</taxon>
        <taxon>Gammaproteobacteria</taxon>
        <taxon>Lysobacterales</taxon>
        <taxon>Lysobacteraceae</taxon>
        <taxon>Lysobacter</taxon>
    </lineage>
</organism>
<dbReference type="InterPro" id="IPR032710">
    <property type="entry name" value="NTF2-like_dom_sf"/>
</dbReference>
<dbReference type="Gene3D" id="3.10.450.50">
    <property type="match status" value="1"/>
</dbReference>
<comment type="caution">
    <text evidence="3">The sequence shown here is derived from an EMBL/GenBank/DDBJ whole genome shotgun (WGS) entry which is preliminary data.</text>
</comment>
<dbReference type="InterPro" id="IPR011944">
    <property type="entry name" value="Steroid_delta5-4_isomerase"/>
</dbReference>
<evidence type="ECO:0000313" key="3">
    <source>
        <dbReference type="EMBL" id="MFD0724109.1"/>
    </source>
</evidence>
<sequence>MLATTLCLSLSLAAGTAVAKDHKGKTHNDAQTREIAALFDRWNAALATGKPKQVAALYAQNGVLQPTVSNEVRVGPAAIERYFVDFLKAKPQGVIDDREIRMLDADTALDAGVYTFTLTKDGKPVKVQARYTYLYEKIDGEWKIMNHHSSAMPEPTSASIARR</sequence>